<keyword evidence="4" id="KW-0472">Membrane</keyword>
<dbReference type="SMART" id="SM00267">
    <property type="entry name" value="GGDEF"/>
    <property type="match status" value="1"/>
</dbReference>
<dbReference type="PROSITE" id="PS50112">
    <property type="entry name" value="PAS"/>
    <property type="match status" value="2"/>
</dbReference>
<dbReference type="InterPro" id="IPR006189">
    <property type="entry name" value="CHASE_dom"/>
</dbReference>
<dbReference type="InterPro" id="IPR000700">
    <property type="entry name" value="PAS-assoc_C"/>
</dbReference>
<evidence type="ECO:0000259" key="5">
    <source>
        <dbReference type="PROSITE" id="PS50112"/>
    </source>
</evidence>
<dbReference type="RefSeq" id="WP_015415899.1">
    <property type="nucleotide sequence ID" value="NC_020409.1"/>
</dbReference>
<dbReference type="Pfam" id="PF00990">
    <property type="entry name" value="GGDEF"/>
    <property type="match status" value="1"/>
</dbReference>
<feature type="domain" description="GGDEF" evidence="8">
    <location>
        <begin position="574"/>
        <end position="708"/>
    </location>
</feature>
<dbReference type="InterPro" id="IPR013655">
    <property type="entry name" value="PAS_fold_3"/>
</dbReference>
<dbReference type="STRING" id="1322246.BN4_12623"/>
<dbReference type="PROSITE" id="PS50113">
    <property type="entry name" value="PAC"/>
    <property type="match status" value="2"/>
</dbReference>
<dbReference type="AlphaFoldDB" id="M1WKM4"/>
<dbReference type="SMART" id="SM01079">
    <property type="entry name" value="CHASE"/>
    <property type="match status" value="1"/>
</dbReference>
<protein>
    <submittedName>
        <fullName evidence="9">Putative Diguanylate cyclase</fullName>
        <ecNumber evidence="9">2.7.7.65</ecNumber>
    </submittedName>
</protein>
<dbReference type="SUPFAM" id="SSF55785">
    <property type="entry name" value="PYP-like sensor domain (PAS domain)"/>
    <property type="match status" value="2"/>
</dbReference>
<dbReference type="EMBL" id="FO203427">
    <property type="protein sequence ID" value="CCH49856.1"/>
    <property type="molecule type" value="Genomic_DNA"/>
</dbReference>
<evidence type="ECO:0000313" key="10">
    <source>
        <dbReference type="Proteomes" id="UP000011724"/>
    </source>
</evidence>
<dbReference type="GO" id="GO:0006355">
    <property type="term" value="P:regulation of DNA-templated transcription"/>
    <property type="evidence" value="ECO:0007669"/>
    <property type="project" value="InterPro"/>
</dbReference>
<dbReference type="CDD" id="cd01949">
    <property type="entry name" value="GGDEF"/>
    <property type="match status" value="1"/>
</dbReference>
<evidence type="ECO:0000259" key="8">
    <source>
        <dbReference type="PROSITE" id="PS50887"/>
    </source>
</evidence>
<keyword evidence="3" id="KW-1133">Transmembrane helix</keyword>
<evidence type="ECO:0000313" key="9">
    <source>
        <dbReference type="EMBL" id="CCH49856.1"/>
    </source>
</evidence>
<organism evidence="9 10">
    <name type="scientific">Pseudodesulfovibrio piezophilus (strain DSM 21447 / JCM 15486 / C1TLV30)</name>
    <name type="common">Desulfovibrio piezophilus</name>
    <dbReference type="NCBI Taxonomy" id="1322246"/>
    <lineage>
        <taxon>Bacteria</taxon>
        <taxon>Pseudomonadati</taxon>
        <taxon>Thermodesulfobacteriota</taxon>
        <taxon>Desulfovibrionia</taxon>
        <taxon>Desulfovibrionales</taxon>
        <taxon>Desulfovibrionaceae</taxon>
    </lineage>
</organism>
<dbReference type="OrthoDB" id="5460745at2"/>
<evidence type="ECO:0000256" key="1">
    <source>
        <dbReference type="ARBA" id="ARBA00004370"/>
    </source>
</evidence>
<dbReference type="InterPro" id="IPR029787">
    <property type="entry name" value="Nucleotide_cyclase"/>
</dbReference>
<dbReference type="Gene3D" id="2.10.70.100">
    <property type="match status" value="1"/>
</dbReference>
<dbReference type="KEGG" id="dpi:BN4_12623"/>
<keyword evidence="2" id="KW-0812">Transmembrane</keyword>
<dbReference type="InterPro" id="IPR013767">
    <property type="entry name" value="PAS_fold"/>
</dbReference>
<dbReference type="Gene3D" id="3.30.450.350">
    <property type="entry name" value="CHASE domain"/>
    <property type="match status" value="1"/>
</dbReference>
<dbReference type="Proteomes" id="UP000011724">
    <property type="component" value="Chromosome"/>
</dbReference>
<feature type="domain" description="PAS" evidence="5">
    <location>
        <begin position="414"/>
        <end position="467"/>
    </location>
</feature>
<reference evidence="9 10" key="1">
    <citation type="journal article" date="2013" name="PLoS ONE">
        <title>The first genomic and proteomic characterization of a deep-sea sulfate reducer: insights into the piezophilic lifestyle of Desulfovibrio piezophilus.</title>
        <authorList>
            <person name="Pradel N."/>
            <person name="Ji B."/>
            <person name="Gimenez G."/>
            <person name="Talla E."/>
            <person name="Lenoble P."/>
            <person name="Garel M."/>
            <person name="Tamburini C."/>
            <person name="Fourquet P."/>
            <person name="Lebrun R."/>
            <person name="Bertin P."/>
            <person name="Denis Y."/>
            <person name="Pophillat M."/>
            <person name="Barbe V."/>
            <person name="Ollivier B."/>
            <person name="Dolla A."/>
        </authorList>
    </citation>
    <scope>NUCLEOTIDE SEQUENCE [LARGE SCALE GENOMIC DNA]</scope>
    <source>
        <strain evidence="10">DSM 10523 / SB164P1</strain>
    </source>
</reference>
<dbReference type="GO" id="GO:0007165">
    <property type="term" value="P:signal transduction"/>
    <property type="evidence" value="ECO:0007669"/>
    <property type="project" value="UniProtKB-ARBA"/>
</dbReference>
<feature type="domain" description="PAC" evidence="6">
    <location>
        <begin position="361"/>
        <end position="413"/>
    </location>
</feature>
<dbReference type="SMART" id="SM00086">
    <property type="entry name" value="PAC"/>
    <property type="match status" value="2"/>
</dbReference>
<dbReference type="eggNOG" id="COG3452">
    <property type="taxonomic scope" value="Bacteria"/>
</dbReference>
<dbReference type="InterPro" id="IPR035965">
    <property type="entry name" value="PAS-like_dom_sf"/>
</dbReference>
<evidence type="ECO:0000256" key="3">
    <source>
        <dbReference type="ARBA" id="ARBA00022989"/>
    </source>
</evidence>
<dbReference type="EC" id="2.7.7.65" evidence="9"/>
<gene>
    <name evidence="9" type="ordered locus">BN4_12623</name>
</gene>
<feature type="domain" description="PAC" evidence="6">
    <location>
        <begin position="492"/>
        <end position="542"/>
    </location>
</feature>
<dbReference type="GO" id="GO:0052621">
    <property type="term" value="F:diguanylate cyclase activity"/>
    <property type="evidence" value="ECO:0007669"/>
    <property type="project" value="UniProtKB-EC"/>
</dbReference>
<dbReference type="Pfam" id="PF00989">
    <property type="entry name" value="PAS"/>
    <property type="match status" value="1"/>
</dbReference>
<dbReference type="CDD" id="cd00130">
    <property type="entry name" value="PAS"/>
    <property type="match status" value="2"/>
</dbReference>
<dbReference type="Pfam" id="PF03924">
    <property type="entry name" value="CHASE"/>
    <property type="match status" value="1"/>
</dbReference>
<keyword evidence="10" id="KW-1185">Reference proteome</keyword>
<keyword evidence="9" id="KW-0548">Nucleotidyltransferase</keyword>
<evidence type="ECO:0000256" key="2">
    <source>
        <dbReference type="ARBA" id="ARBA00022692"/>
    </source>
</evidence>
<dbReference type="PANTHER" id="PTHR46663">
    <property type="entry name" value="DIGUANYLATE CYCLASE DGCT-RELATED"/>
    <property type="match status" value="1"/>
</dbReference>
<dbReference type="eggNOG" id="COG3706">
    <property type="taxonomic scope" value="Bacteria"/>
</dbReference>
<comment type="subcellular location">
    <subcellularLocation>
        <location evidence="1">Membrane</location>
    </subcellularLocation>
</comment>
<dbReference type="SUPFAM" id="SSF55073">
    <property type="entry name" value="Nucleotide cyclase"/>
    <property type="match status" value="1"/>
</dbReference>
<dbReference type="FunFam" id="3.30.70.270:FF:000001">
    <property type="entry name" value="Diguanylate cyclase domain protein"/>
    <property type="match status" value="1"/>
</dbReference>
<evidence type="ECO:0000259" key="6">
    <source>
        <dbReference type="PROSITE" id="PS50113"/>
    </source>
</evidence>
<feature type="domain" description="CHASE" evidence="7">
    <location>
        <begin position="100"/>
        <end position="241"/>
    </location>
</feature>
<dbReference type="Gene3D" id="3.30.450.20">
    <property type="entry name" value="PAS domain"/>
    <property type="match status" value="2"/>
</dbReference>
<keyword evidence="9" id="KW-0808">Transferase</keyword>
<sequence>MLKSFSFIAALIIIAALALEDVIELQLAHKNRNEQRVAVSLQIATLRANIEKEIVDNLTTIHGVADFISVTPDIDQKKFTQYAYGALHSKTLLKNIGAAPDLIMSFVYPIKGNEKIIGVDYRTLPKQWPQVKHVRDSGKMLVAGPLSLIQGGTGLIGRAPVVVREGTKEKFWGIVSAVIDADQLFERVNFSGLKDLDIALRGVDGQGEHGEIFKGRGTLFSPESESIKMSVNLPSGSWIIAAVPKEGWITSSPISPYSRLLLASFTAITLVLTYKGMKKNHEIQRTRKSLNEAQAIARLGSWELDVRTDRLWWSDEVYRILGVAKEDVTPVTEEFFSMVHPIDRETVEKEFHDAILNQEPYSREHKIVRPNKEIRVIHGQGKGEYDTAGKLIRTTGTILDVTERAVAREKLRNEQAKIKAMAEASYDSLVMVDAKGIVLFWSPAAETMFGWSNEEAIGSEIHDLIAPLHYHEEAKSGLKEFALTGTGKVMESIMEFDALRKDKSIIPVERSVSSFQIDNDFFAVGILRDVTERKKLEKELTLLARTDKMTSLYNRGYFMELAEHEIDRSLRYNTSLAIIMFDADKFKNINDQYGHDIGDKVLIRIAETVTSVVRKADVVGRLGGEEFAVLLPETSMLDAQKVAEKIRVRIQTESIATPRSGNVSCTVSLGIAEFNESIGDVELLLKLADTALYRAKAAGRNRWECATMNDYHFNI</sequence>
<dbReference type="PROSITE" id="PS50887">
    <property type="entry name" value="GGDEF"/>
    <property type="match status" value="1"/>
</dbReference>
<proteinExistence type="predicted"/>
<dbReference type="NCBIfam" id="TIGR00254">
    <property type="entry name" value="GGDEF"/>
    <property type="match status" value="1"/>
</dbReference>
<dbReference type="PATRIC" id="fig|879567.3.peg.2809"/>
<name>M1WKM4_PSEP2</name>
<evidence type="ECO:0000256" key="4">
    <source>
        <dbReference type="ARBA" id="ARBA00023136"/>
    </source>
</evidence>
<dbReference type="InterPro" id="IPR000160">
    <property type="entry name" value="GGDEF_dom"/>
</dbReference>
<dbReference type="InterPro" id="IPR000014">
    <property type="entry name" value="PAS"/>
</dbReference>
<dbReference type="InterPro" id="IPR001610">
    <property type="entry name" value="PAC"/>
</dbReference>
<dbReference type="Pfam" id="PF08447">
    <property type="entry name" value="PAS_3"/>
    <property type="match status" value="1"/>
</dbReference>
<dbReference type="InterPro" id="IPR042240">
    <property type="entry name" value="CHASE_sf"/>
</dbReference>
<dbReference type="GO" id="GO:0016020">
    <property type="term" value="C:membrane"/>
    <property type="evidence" value="ECO:0007669"/>
    <property type="project" value="UniProtKB-SubCell"/>
</dbReference>
<dbReference type="NCBIfam" id="TIGR00229">
    <property type="entry name" value="sensory_box"/>
    <property type="match status" value="1"/>
</dbReference>
<accession>M1WKM4</accession>
<dbReference type="BioCyc" id="DPIE1322246:BN4_RS13165-MONOMER"/>
<dbReference type="InterPro" id="IPR043128">
    <property type="entry name" value="Rev_trsase/Diguanyl_cyclase"/>
</dbReference>
<dbReference type="PANTHER" id="PTHR46663:SF2">
    <property type="entry name" value="GGDEF DOMAIN-CONTAINING PROTEIN"/>
    <property type="match status" value="1"/>
</dbReference>
<evidence type="ECO:0000259" key="7">
    <source>
        <dbReference type="PROSITE" id="PS50839"/>
    </source>
</evidence>
<reference evidence="10" key="2">
    <citation type="journal article" date="2013" name="Stand. Genomic Sci.">
        <title>Complete genome sequence of Desulfocapsa sulfexigens, a marine deltaproteobacterium specialized in disproportionating inorganic sulfur compounds.</title>
        <authorList>
            <person name="Finster K.W."/>
            <person name="Kjeldsen K.U."/>
            <person name="Kube M."/>
            <person name="Reinhardt R."/>
            <person name="Mussmann M."/>
            <person name="Amann R."/>
            <person name="Schreiber L."/>
        </authorList>
    </citation>
    <scope>NUCLEOTIDE SEQUENCE [LARGE SCALE GENOMIC DNA]</scope>
    <source>
        <strain evidence="10">DSM 10523 / SB164P1</strain>
    </source>
</reference>
<feature type="domain" description="PAS" evidence="5">
    <location>
        <begin position="304"/>
        <end position="358"/>
    </location>
</feature>
<dbReference type="HOGENOM" id="CLU_387693_0_0_7"/>
<dbReference type="Gene3D" id="3.30.70.270">
    <property type="match status" value="1"/>
</dbReference>
<dbReference type="SMART" id="SM00091">
    <property type="entry name" value="PAS"/>
    <property type="match status" value="2"/>
</dbReference>
<dbReference type="InterPro" id="IPR052163">
    <property type="entry name" value="DGC-Regulatory_Protein"/>
</dbReference>
<dbReference type="PROSITE" id="PS50839">
    <property type="entry name" value="CHASE"/>
    <property type="match status" value="1"/>
</dbReference>